<keyword evidence="4" id="KW-1185">Reference proteome</keyword>
<comment type="caution">
    <text evidence="3">The sequence shown here is derived from an EMBL/GenBank/DDBJ whole genome shotgun (WGS) entry which is preliminary data.</text>
</comment>
<dbReference type="RefSeq" id="WP_188904807.1">
    <property type="nucleotide sequence ID" value="NZ_BMOM01000025.1"/>
</dbReference>
<dbReference type="Proteomes" id="UP000661918">
    <property type="component" value="Unassembled WGS sequence"/>
</dbReference>
<dbReference type="InterPro" id="IPR025085">
    <property type="entry name" value="pPIWI_RE_X"/>
</dbReference>
<evidence type="ECO:0000313" key="4">
    <source>
        <dbReference type="Proteomes" id="UP000661918"/>
    </source>
</evidence>
<gene>
    <name evidence="3" type="ORF">GCM10010841_26160</name>
</gene>
<evidence type="ECO:0000259" key="2">
    <source>
        <dbReference type="Pfam" id="PF13111"/>
    </source>
</evidence>
<dbReference type="InterPro" id="IPR024996">
    <property type="entry name" value="RNaseH_pPIWI_RE"/>
</dbReference>
<dbReference type="Pfam" id="PF13111">
    <property type="entry name" value="pPIWI_RE_X"/>
    <property type="match status" value="1"/>
</dbReference>
<dbReference type="Pfam" id="PF13032">
    <property type="entry name" value="RNaseH_pPIWI_RE"/>
    <property type="match status" value="1"/>
</dbReference>
<evidence type="ECO:0000313" key="3">
    <source>
        <dbReference type="EMBL" id="GGM16616.1"/>
    </source>
</evidence>
<reference evidence="4" key="1">
    <citation type="journal article" date="2019" name="Int. J. Syst. Evol. Microbiol.">
        <title>The Global Catalogue of Microorganisms (GCM) 10K type strain sequencing project: providing services to taxonomists for standard genome sequencing and annotation.</title>
        <authorList>
            <consortium name="The Broad Institute Genomics Platform"/>
            <consortium name="The Broad Institute Genome Sequencing Center for Infectious Disease"/>
            <person name="Wu L."/>
            <person name="Ma J."/>
        </authorList>
    </citation>
    <scope>NUCLEOTIDE SEQUENCE [LARGE SCALE GENOMIC DNA]</scope>
    <source>
        <strain evidence="4">JCM 15443</strain>
    </source>
</reference>
<feature type="domain" description="pPIWI-RE RNaseH" evidence="1">
    <location>
        <begin position="439"/>
        <end position="547"/>
    </location>
</feature>
<dbReference type="EMBL" id="BMOM01000025">
    <property type="protein sequence ID" value="GGM16616.1"/>
    <property type="molecule type" value="Genomic_DNA"/>
</dbReference>
<name>A0ABQ2GXG7_9DEIO</name>
<protein>
    <submittedName>
        <fullName evidence="3">Uncharacterized protein</fullName>
    </submittedName>
</protein>
<proteinExistence type="predicted"/>
<feature type="domain" description="pPIWI-RE module N-terminal" evidence="2">
    <location>
        <begin position="78"/>
        <end position="282"/>
    </location>
</feature>
<organism evidence="3 4">
    <name type="scientific">Deinococcus aerophilus</name>
    <dbReference type="NCBI Taxonomy" id="522488"/>
    <lineage>
        <taxon>Bacteria</taxon>
        <taxon>Thermotogati</taxon>
        <taxon>Deinococcota</taxon>
        <taxon>Deinococci</taxon>
        <taxon>Deinococcales</taxon>
        <taxon>Deinococcaceae</taxon>
        <taxon>Deinococcus</taxon>
    </lineage>
</organism>
<accession>A0ABQ2GXG7</accession>
<sequence length="646" mass="67660">MANPFGSAIPDAPLFSPTATVHGAVPDVRPLLASTPDGPTPLGFVLPAVLATPARHVLSWSPPAAGALGQLSALLRPGALPTRSLATLAELHLPGLQRLDARMGAAYGDQRGELAWSNVADRPRLLAGATAMMDAWITGALAEIGRARAADAALQAALRDLQGLHARGALFAVHTLPAAVHTWGASANGTARPGSDGAYPALADAVAGALHGHELLPGSGVMRRVVPRHAQGHAELIGAPVQEGDGAWTIQVVRVRVLSLPGHSRPLVALEVYRKCWETSPGSQLGNTTGYVLSEHAAHAFTLSAGISPHSVNSEYPVLARAYGLDEHTDTAPHCGDRVRVYVQERGSDGRLATASVPEHDRIAVLRGAAAPLAPLGLVPWTGVREVKAPGSAPEVVLGFTALPLGPSGQGRWAALAFRLCLHTGRVEACVGREDPTAPHQLQPTSWEPLTQVQQRLTGTQPVTLNADTGQAQFQAFIDQTVQGELEAGRAPLVVVDSTHAVGLWPWLADSRIDPQRIEFAQLNRRDLQDAWGRAGVRLVRVRQNNAPPVSWGGPARGTSRLLRVEDARIPTYLACGAAPRPVELSVLLTQPGDDADRLAGFVGRLIGGGGDHGGPWLPTPLCPEDLPGVRAGDAQDCVPNTGSGE</sequence>
<evidence type="ECO:0000259" key="1">
    <source>
        <dbReference type="Pfam" id="PF13032"/>
    </source>
</evidence>